<name>A0A3P6EEY7_BRAOL</name>
<dbReference type="AlphaFoldDB" id="A0A3P6EEY7"/>
<gene>
    <name evidence="1" type="ORF">BOLC7T41666H</name>
</gene>
<reference evidence="1" key="1">
    <citation type="submission" date="2018-11" db="EMBL/GenBank/DDBJ databases">
        <authorList>
            <consortium name="Genoscope - CEA"/>
            <person name="William W."/>
        </authorList>
    </citation>
    <scope>NUCLEOTIDE SEQUENCE</scope>
</reference>
<sequence>MKMAPSLVRLYEQMPETTLCYCYGSVYNYRGMFRPILIRLLKG</sequence>
<dbReference type="EMBL" id="LR031876">
    <property type="protein sequence ID" value="VDD36106.1"/>
    <property type="molecule type" value="Genomic_DNA"/>
</dbReference>
<evidence type="ECO:0000313" key="1">
    <source>
        <dbReference type="EMBL" id="VDD36106.1"/>
    </source>
</evidence>
<accession>A0A3P6EEY7</accession>
<proteinExistence type="predicted"/>
<organism evidence="1">
    <name type="scientific">Brassica oleracea</name>
    <name type="common">Wild cabbage</name>
    <dbReference type="NCBI Taxonomy" id="3712"/>
    <lineage>
        <taxon>Eukaryota</taxon>
        <taxon>Viridiplantae</taxon>
        <taxon>Streptophyta</taxon>
        <taxon>Embryophyta</taxon>
        <taxon>Tracheophyta</taxon>
        <taxon>Spermatophyta</taxon>
        <taxon>Magnoliopsida</taxon>
        <taxon>eudicotyledons</taxon>
        <taxon>Gunneridae</taxon>
        <taxon>Pentapetalae</taxon>
        <taxon>rosids</taxon>
        <taxon>malvids</taxon>
        <taxon>Brassicales</taxon>
        <taxon>Brassicaceae</taxon>
        <taxon>Brassiceae</taxon>
        <taxon>Brassica</taxon>
    </lineage>
</organism>
<protein>
    <submittedName>
        <fullName evidence="1">Uncharacterized protein</fullName>
    </submittedName>
</protein>